<dbReference type="RefSeq" id="WP_206074765.1">
    <property type="nucleotide sequence ID" value="NZ_QMDL01000001.1"/>
</dbReference>
<reference evidence="2 3" key="1">
    <citation type="submission" date="2018-08" db="EMBL/GenBank/DDBJ databases">
        <title>Whole Genome Sequence of the Moderate Halophilic Marine Bacterium Marinobacter litoralis Sw-45.</title>
        <authorList>
            <person name="Musa H."/>
        </authorList>
    </citation>
    <scope>NUCLEOTIDE SEQUENCE [LARGE SCALE GENOMIC DNA]</scope>
    <source>
        <strain evidence="2 3">Sw-45</strain>
    </source>
</reference>
<feature type="region of interest" description="Disordered" evidence="1">
    <location>
        <begin position="285"/>
        <end position="311"/>
    </location>
</feature>
<accession>A0A3M2RKW2</accession>
<proteinExistence type="predicted"/>
<gene>
    <name evidence="2" type="ORF">DOQ08_00655</name>
</gene>
<evidence type="ECO:0000256" key="1">
    <source>
        <dbReference type="SAM" id="MobiDB-lite"/>
    </source>
</evidence>
<dbReference type="AlphaFoldDB" id="A0A3M2RKW2"/>
<evidence type="ECO:0000313" key="2">
    <source>
        <dbReference type="EMBL" id="RMJ05977.1"/>
    </source>
</evidence>
<comment type="caution">
    <text evidence="2">The sequence shown here is derived from an EMBL/GenBank/DDBJ whole genome shotgun (WGS) entry which is preliminary data.</text>
</comment>
<feature type="compositionally biased region" description="Acidic residues" evidence="1">
    <location>
        <begin position="298"/>
        <end position="311"/>
    </location>
</feature>
<keyword evidence="3" id="KW-1185">Reference proteome</keyword>
<name>A0A3M2RKW2_9GAMM</name>
<organism evidence="2 3">
    <name type="scientific">Marinobacter litoralis</name>
    <dbReference type="NCBI Taxonomy" id="187981"/>
    <lineage>
        <taxon>Bacteria</taxon>
        <taxon>Pseudomonadati</taxon>
        <taxon>Pseudomonadota</taxon>
        <taxon>Gammaproteobacteria</taxon>
        <taxon>Pseudomonadales</taxon>
        <taxon>Marinobacteraceae</taxon>
        <taxon>Marinobacter</taxon>
    </lineage>
</organism>
<protein>
    <submittedName>
        <fullName evidence="2">Uncharacterized protein</fullName>
    </submittedName>
</protein>
<dbReference type="Proteomes" id="UP000265903">
    <property type="component" value="Unassembled WGS sequence"/>
</dbReference>
<dbReference type="EMBL" id="QMDL01000001">
    <property type="protein sequence ID" value="RMJ05977.1"/>
    <property type="molecule type" value="Genomic_DNA"/>
</dbReference>
<evidence type="ECO:0000313" key="3">
    <source>
        <dbReference type="Proteomes" id="UP000265903"/>
    </source>
</evidence>
<sequence length="311" mass="34395">MFKQSVHIVIGEGMRSSFRCVVTVLLVVVLASPAAARGGAEQDGLGLSPAELAWVGERIFQNECAGRRQCLVHWNQGEAFPSLGIGHFIWYPEGVSGRFTESFPELLAFMQSEGANIPAWVAEAKGAPWPDRSYFYDVASQSDRVQGLRTFLYDTRGLQVRFIQRRARASLEQVVAAAPDNAKHTLRQKLHALMQTPGGVYAVMDYVNFKGEGVSETERYRGQGWGLLQVLLEMPEGAVPPLVAFREAAAEVLTRRARNAANPIERERWLPGWLKRLQTYNEPADRLGPVQEGASCEGDSDCVVDDVSDSE</sequence>